<comment type="caution">
    <text evidence="5">The sequence shown here is derived from an EMBL/GenBank/DDBJ whole genome shotgun (WGS) entry which is preliminary data.</text>
</comment>
<proteinExistence type="predicted"/>
<evidence type="ECO:0000259" key="4">
    <source>
        <dbReference type="Pfam" id="PF13538"/>
    </source>
</evidence>
<evidence type="ECO:0000313" key="5">
    <source>
        <dbReference type="EMBL" id="MBA4866091.1"/>
    </source>
</evidence>
<dbReference type="CDD" id="cd18809">
    <property type="entry name" value="SF1_C_RecD"/>
    <property type="match status" value="1"/>
</dbReference>
<keyword evidence="6" id="KW-1185">Reference proteome</keyword>
<dbReference type="AlphaFoldDB" id="A0A7W2D7A5"/>
<keyword evidence="2 5" id="KW-0067">ATP-binding</keyword>
<dbReference type="SUPFAM" id="SSF52540">
    <property type="entry name" value="P-loop containing nucleoside triphosphate hydrolases"/>
    <property type="match status" value="1"/>
</dbReference>
<sequence length="174" mass="19050">MCNNPHRGETGVVNGSSGTITAVHLEVHQLTVTFHDGEAATYPFTDLDELVHAYALTVHRSQGSEYPYVIVPMISAAGTMLLQRNLLYTAVTRAREGVMLIGQSGAVERAVANNRTRRRNAALNHRVTHTRGRRPGTQPPDTDRSTRLGLTPPYWAGQTGESSSMLCTNRRAGR</sequence>
<feature type="region of interest" description="Disordered" evidence="3">
    <location>
        <begin position="127"/>
        <end position="174"/>
    </location>
</feature>
<name>A0A7W2D7A5_9ACTN</name>
<dbReference type="PANTHER" id="PTHR43788:SF6">
    <property type="entry name" value="DNA HELICASE B"/>
    <property type="match status" value="1"/>
</dbReference>
<dbReference type="GO" id="GO:0005524">
    <property type="term" value="F:ATP binding"/>
    <property type="evidence" value="ECO:0007669"/>
    <property type="project" value="UniProtKB-KW"/>
</dbReference>
<dbReference type="InterPro" id="IPR027417">
    <property type="entry name" value="P-loop_NTPase"/>
</dbReference>
<dbReference type="Pfam" id="PF13538">
    <property type="entry name" value="UvrD_C_2"/>
    <property type="match status" value="1"/>
</dbReference>
<dbReference type="Proteomes" id="UP000586976">
    <property type="component" value="Unassembled WGS sequence"/>
</dbReference>
<protein>
    <submittedName>
        <fullName evidence="5">ATP-binding domain-containing protein</fullName>
    </submittedName>
</protein>
<dbReference type="GO" id="GO:0017116">
    <property type="term" value="F:single-stranded DNA helicase activity"/>
    <property type="evidence" value="ECO:0007669"/>
    <property type="project" value="TreeGrafter"/>
</dbReference>
<dbReference type="EMBL" id="JACEQY010000052">
    <property type="protein sequence ID" value="MBA4866091.1"/>
    <property type="molecule type" value="Genomic_DNA"/>
</dbReference>
<keyword evidence="1" id="KW-0547">Nucleotide-binding</keyword>
<evidence type="ECO:0000256" key="1">
    <source>
        <dbReference type="ARBA" id="ARBA00022741"/>
    </source>
</evidence>
<dbReference type="GO" id="GO:0009338">
    <property type="term" value="C:exodeoxyribonuclease V complex"/>
    <property type="evidence" value="ECO:0007669"/>
    <property type="project" value="TreeGrafter"/>
</dbReference>
<dbReference type="InterPro" id="IPR027785">
    <property type="entry name" value="UvrD-like_helicase_C"/>
</dbReference>
<dbReference type="PANTHER" id="PTHR43788">
    <property type="entry name" value="DNA2/NAM7 HELICASE FAMILY MEMBER"/>
    <property type="match status" value="1"/>
</dbReference>
<organism evidence="5 6">
    <name type="scientific">Streptomyces himalayensis subsp. aureolus</name>
    <dbReference type="NCBI Taxonomy" id="2758039"/>
    <lineage>
        <taxon>Bacteria</taxon>
        <taxon>Bacillati</taxon>
        <taxon>Actinomycetota</taxon>
        <taxon>Actinomycetes</taxon>
        <taxon>Kitasatosporales</taxon>
        <taxon>Streptomycetaceae</taxon>
        <taxon>Streptomyces</taxon>
        <taxon>Streptomyces himalayensis</taxon>
    </lineage>
</organism>
<evidence type="ECO:0000313" key="6">
    <source>
        <dbReference type="Proteomes" id="UP000586976"/>
    </source>
</evidence>
<gene>
    <name evidence="5" type="ORF">H1V43_33160</name>
</gene>
<feature type="domain" description="UvrD-like helicase C-terminal" evidence="4">
    <location>
        <begin position="52"/>
        <end position="101"/>
    </location>
</feature>
<evidence type="ECO:0000256" key="3">
    <source>
        <dbReference type="SAM" id="MobiDB-lite"/>
    </source>
</evidence>
<dbReference type="InterPro" id="IPR050534">
    <property type="entry name" value="Coronavir_polyprotein_1ab"/>
</dbReference>
<accession>A0A7W2D7A5</accession>
<dbReference type="Gene3D" id="3.40.50.300">
    <property type="entry name" value="P-loop containing nucleotide triphosphate hydrolases"/>
    <property type="match status" value="1"/>
</dbReference>
<dbReference type="GO" id="GO:0006310">
    <property type="term" value="P:DNA recombination"/>
    <property type="evidence" value="ECO:0007669"/>
    <property type="project" value="TreeGrafter"/>
</dbReference>
<reference evidence="5 6" key="1">
    <citation type="submission" date="2020-07" db="EMBL/GenBank/DDBJ databases">
        <title>Streptomyces isolated from Indian soil.</title>
        <authorList>
            <person name="Mandal S."/>
            <person name="Maiti P.K."/>
        </authorList>
    </citation>
    <scope>NUCLEOTIDE SEQUENCE [LARGE SCALE GENOMIC DNA]</scope>
    <source>
        <strain evidence="5 6">PSKA54</strain>
    </source>
</reference>
<dbReference type="Gene3D" id="2.30.30.940">
    <property type="match status" value="1"/>
</dbReference>
<evidence type="ECO:0000256" key="2">
    <source>
        <dbReference type="ARBA" id="ARBA00022840"/>
    </source>
</evidence>